<protein>
    <recommendedName>
        <fullName evidence="6">CCHC-type domain-containing protein</fullName>
    </recommendedName>
</protein>
<name>A0ABD3BC94_9LAMI</name>
<dbReference type="Pfam" id="PF14111">
    <property type="entry name" value="DUF4283"/>
    <property type="match status" value="1"/>
</dbReference>
<organism evidence="4 5">
    <name type="scientific">Castilleja foliolosa</name>
    <dbReference type="NCBI Taxonomy" id="1961234"/>
    <lineage>
        <taxon>Eukaryota</taxon>
        <taxon>Viridiplantae</taxon>
        <taxon>Streptophyta</taxon>
        <taxon>Embryophyta</taxon>
        <taxon>Tracheophyta</taxon>
        <taxon>Spermatophyta</taxon>
        <taxon>Magnoliopsida</taxon>
        <taxon>eudicotyledons</taxon>
        <taxon>Gunneridae</taxon>
        <taxon>Pentapetalae</taxon>
        <taxon>asterids</taxon>
        <taxon>lamiids</taxon>
        <taxon>Lamiales</taxon>
        <taxon>Orobanchaceae</taxon>
        <taxon>Pedicularideae</taxon>
        <taxon>Castillejinae</taxon>
        <taxon>Castilleja</taxon>
    </lineage>
</organism>
<gene>
    <name evidence="4" type="ORF">CASFOL_040598</name>
</gene>
<dbReference type="PANTHER" id="PTHR31286">
    <property type="entry name" value="GLYCINE-RICH CELL WALL STRUCTURAL PROTEIN 1.8-LIKE"/>
    <property type="match status" value="1"/>
</dbReference>
<feature type="region of interest" description="Disordered" evidence="1">
    <location>
        <begin position="256"/>
        <end position="284"/>
    </location>
</feature>
<feature type="region of interest" description="Disordered" evidence="1">
    <location>
        <begin position="324"/>
        <end position="350"/>
    </location>
</feature>
<keyword evidence="5" id="KW-1185">Reference proteome</keyword>
<dbReference type="InterPro" id="IPR025836">
    <property type="entry name" value="Zn_knuckle_CX2CX4HX4C"/>
</dbReference>
<evidence type="ECO:0000313" key="5">
    <source>
        <dbReference type="Proteomes" id="UP001632038"/>
    </source>
</evidence>
<evidence type="ECO:0000259" key="2">
    <source>
        <dbReference type="Pfam" id="PF14111"/>
    </source>
</evidence>
<evidence type="ECO:0008006" key="6">
    <source>
        <dbReference type="Google" id="ProtNLM"/>
    </source>
</evidence>
<proteinExistence type="predicted"/>
<feature type="region of interest" description="Disordered" evidence="1">
    <location>
        <begin position="438"/>
        <end position="468"/>
    </location>
</feature>
<sequence length="541" mass="60366">MDSDPECLQQMNINEGIDGLTIMSLQDEDIQCTLTLPNDSEKEYSLIARVLSPKTINLNAFKISILKAWSLTGYVSTNKLGDNTLAFVFDKKEDIFRILNSTWTFRDSHIAITRWPPDKALADMDLTKILFWVQAYGLPVNYTNLEAAKNIGEVLGKFIKADLNSTNAKWKRSLRLQVELDTNRKLQSSMVISVNGKSKLMIEIRYERLTDFCYSCGLIGHKIAQCDSANSASPEKSTSVRFGPWLKAENTHIKNPIFAQGSPSSKQTLISPSRGATSSNPNLIHQKSTDYLKKNDEMDLPKKDLIFADDTMVVQPQEEDRILAGNKTPPASELKATVSPPQSHISLDEKAAVSPTWAHTFSNVDKIRDFPQKEVSLPETGKSSENRPFCGSCSDVSTDLMDKNTVDDVAPLLNSKPLIAIGPIIAFGPIEHKKDVGCGQKRKSPCSKSQLTIPNPDHTRDAINSDNIDPQFDISRNLNSIYKRPKNCFRDLRDIYPLLTIEMNEVADDKVGIESSDPRNSSRDIKHYVSKKLVAKESGNN</sequence>
<dbReference type="InterPro" id="IPR025558">
    <property type="entry name" value="DUF4283"/>
</dbReference>
<dbReference type="Pfam" id="PF14392">
    <property type="entry name" value="zf-CCHC_4"/>
    <property type="match status" value="1"/>
</dbReference>
<feature type="region of interest" description="Disordered" evidence="1">
    <location>
        <begin position="512"/>
        <end position="541"/>
    </location>
</feature>
<dbReference type="AlphaFoldDB" id="A0ABD3BC94"/>
<evidence type="ECO:0000259" key="3">
    <source>
        <dbReference type="Pfam" id="PF14392"/>
    </source>
</evidence>
<comment type="caution">
    <text evidence="4">The sequence shown here is derived from an EMBL/GenBank/DDBJ whole genome shotgun (WGS) entry which is preliminary data.</text>
</comment>
<accession>A0ABD3BC94</accession>
<dbReference type="InterPro" id="IPR040256">
    <property type="entry name" value="At4g02000-like"/>
</dbReference>
<dbReference type="Proteomes" id="UP001632038">
    <property type="component" value="Unassembled WGS sequence"/>
</dbReference>
<feature type="compositionally biased region" description="Polar residues" evidence="1">
    <location>
        <begin position="261"/>
        <end position="284"/>
    </location>
</feature>
<dbReference type="EMBL" id="JAVIJP010000100">
    <property type="protein sequence ID" value="KAL3614937.1"/>
    <property type="molecule type" value="Genomic_DNA"/>
</dbReference>
<reference evidence="5" key="1">
    <citation type="journal article" date="2024" name="IScience">
        <title>Strigolactones Initiate the Formation of Haustorium-like Structures in Castilleja.</title>
        <authorList>
            <person name="Buerger M."/>
            <person name="Peterson D."/>
            <person name="Chory J."/>
        </authorList>
    </citation>
    <scope>NUCLEOTIDE SEQUENCE [LARGE SCALE GENOMIC DNA]</scope>
</reference>
<evidence type="ECO:0000313" key="4">
    <source>
        <dbReference type="EMBL" id="KAL3614937.1"/>
    </source>
</evidence>
<dbReference type="PANTHER" id="PTHR31286:SF178">
    <property type="entry name" value="DUF4283 DOMAIN-CONTAINING PROTEIN"/>
    <property type="match status" value="1"/>
</dbReference>
<feature type="domain" description="Zinc knuckle CX2CX4HX4C" evidence="3">
    <location>
        <begin position="181"/>
        <end position="227"/>
    </location>
</feature>
<evidence type="ECO:0000256" key="1">
    <source>
        <dbReference type="SAM" id="MobiDB-lite"/>
    </source>
</evidence>
<feature type="compositionally biased region" description="Basic and acidic residues" evidence="1">
    <location>
        <begin position="512"/>
        <end position="527"/>
    </location>
</feature>
<feature type="domain" description="DUF4283" evidence="2">
    <location>
        <begin position="41"/>
        <end position="120"/>
    </location>
</feature>